<keyword evidence="15" id="KW-1015">Disulfide bond</keyword>
<evidence type="ECO:0000256" key="18">
    <source>
        <dbReference type="SAM" id="SignalP"/>
    </source>
</evidence>
<feature type="compositionally biased region" description="Low complexity" evidence="16">
    <location>
        <begin position="925"/>
        <end position="941"/>
    </location>
</feature>
<keyword evidence="21" id="KW-1185">Reference proteome</keyword>
<dbReference type="Pfam" id="PF10613">
    <property type="entry name" value="Lig_chan-Glu_bd"/>
    <property type="match status" value="1"/>
</dbReference>
<keyword evidence="5 17" id="KW-0812">Transmembrane</keyword>
<dbReference type="SMART" id="SM00079">
    <property type="entry name" value="PBPe"/>
    <property type="match status" value="1"/>
</dbReference>
<evidence type="ECO:0000256" key="17">
    <source>
        <dbReference type="SAM" id="Phobius"/>
    </source>
</evidence>
<dbReference type="GO" id="GO:0016020">
    <property type="term" value="C:membrane"/>
    <property type="evidence" value="ECO:0007669"/>
    <property type="project" value="UniProtKB-SubCell"/>
</dbReference>
<dbReference type="GO" id="GO:0015276">
    <property type="term" value="F:ligand-gated monoatomic ion channel activity"/>
    <property type="evidence" value="ECO:0007669"/>
    <property type="project" value="InterPro"/>
</dbReference>
<keyword evidence="6 18" id="KW-0732">Signal</keyword>
<evidence type="ECO:0000313" key="20">
    <source>
        <dbReference type="EMBL" id="KAA8525694.1"/>
    </source>
</evidence>
<dbReference type="EMBL" id="CM018046">
    <property type="protein sequence ID" value="KAA8525694.1"/>
    <property type="molecule type" value="Genomic_DNA"/>
</dbReference>
<feature type="region of interest" description="Disordered" evidence="16">
    <location>
        <begin position="896"/>
        <end position="989"/>
    </location>
</feature>
<dbReference type="PANTHER" id="PTHR34836">
    <property type="entry name" value="OS06G0188250 PROTEIN"/>
    <property type="match status" value="1"/>
</dbReference>
<evidence type="ECO:0000256" key="15">
    <source>
        <dbReference type="PIRSR" id="PIRSR037090-50"/>
    </source>
</evidence>
<evidence type="ECO:0000256" key="8">
    <source>
        <dbReference type="ARBA" id="ARBA00023065"/>
    </source>
</evidence>
<dbReference type="Gene3D" id="3.40.190.10">
    <property type="entry name" value="Periplasmic binding protein-like II"/>
    <property type="match status" value="2"/>
</dbReference>
<reference evidence="20 21" key="1">
    <citation type="submission" date="2019-09" db="EMBL/GenBank/DDBJ databases">
        <title>A chromosome-level genome assembly of the Chinese tupelo Nyssa sinensis.</title>
        <authorList>
            <person name="Yang X."/>
            <person name="Kang M."/>
            <person name="Yang Y."/>
            <person name="Xiong H."/>
            <person name="Wang M."/>
            <person name="Zhang Z."/>
            <person name="Wang Z."/>
            <person name="Wu H."/>
            <person name="Ma T."/>
            <person name="Liu J."/>
            <person name="Xi Z."/>
        </authorList>
    </citation>
    <scope>NUCLEOTIDE SEQUENCE [LARGE SCALE GENOMIC DNA]</scope>
    <source>
        <strain evidence="20">J267</strain>
        <tissue evidence="20">Leaf</tissue>
    </source>
</reference>
<evidence type="ECO:0000256" key="3">
    <source>
        <dbReference type="ARBA" id="ARBA00011095"/>
    </source>
</evidence>
<evidence type="ECO:0000256" key="4">
    <source>
        <dbReference type="ARBA" id="ARBA00022448"/>
    </source>
</evidence>
<dbReference type="SUPFAM" id="SSF53822">
    <property type="entry name" value="Periplasmic binding protein-like I"/>
    <property type="match status" value="1"/>
</dbReference>
<proteinExistence type="inferred from homology"/>
<dbReference type="OrthoDB" id="5984008at2759"/>
<keyword evidence="4" id="KW-0813">Transport</keyword>
<feature type="transmembrane region" description="Helical" evidence="17">
    <location>
        <begin position="587"/>
        <end position="607"/>
    </location>
</feature>
<keyword evidence="7 17" id="KW-1133">Transmembrane helix</keyword>
<evidence type="ECO:0000256" key="16">
    <source>
        <dbReference type="SAM" id="MobiDB-lite"/>
    </source>
</evidence>
<evidence type="ECO:0000256" key="12">
    <source>
        <dbReference type="ARBA" id="ARBA00023286"/>
    </source>
</evidence>
<feature type="compositionally biased region" description="Polar residues" evidence="16">
    <location>
        <begin position="907"/>
        <end position="924"/>
    </location>
</feature>
<evidence type="ECO:0000256" key="1">
    <source>
        <dbReference type="ARBA" id="ARBA00004141"/>
    </source>
</evidence>
<evidence type="ECO:0000256" key="13">
    <source>
        <dbReference type="ARBA" id="ARBA00023303"/>
    </source>
</evidence>
<dbReference type="InterPro" id="IPR015683">
    <property type="entry name" value="Ionotropic_Glu_rcpt"/>
</dbReference>
<keyword evidence="12" id="KW-1071">Ligand-gated ion channel</keyword>
<dbReference type="PIRSF" id="PIRSF037090">
    <property type="entry name" value="Iontro_Glu-like_rcpt_pln"/>
    <property type="match status" value="1"/>
</dbReference>
<dbReference type="FunFam" id="3.40.190.10:FF:000103">
    <property type="entry name" value="Glutamate receptor"/>
    <property type="match status" value="1"/>
</dbReference>
<organism evidence="20 21">
    <name type="scientific">Nyssa sinensis</name>
    <dbReference type="NCBI Taxonomy" id="561372"/>
    <lineage>
        <taxon>Eukaryota</taxon>
        <taxon>Viridiplantae</taxon>
        <taxon>Streptophyta</taxon>
        <taxon>Embryophyta</taxon>
        <taxon>Tracheophyta</taxon>
        <taxon>Spermatophyta</taxon>
        <taxon>Magnoliopsida</taxon>
        <taxon>eudicotyledons</taxon>
        <taxon>Gunneridae</taxon>
        <taxon>Pentapetalae</taxon>
        <taxon>asterids</taxon>
        <taxon>Cornales</taxon>
        <taxon>Nyssaceae</taxon>
        <taxon>Nyssa</taxon>
    </lineage>
</organism>
<dbReference type="InterPro" id="IPR001828">
    <property type="entry name" value="ANF_lig-bd_rcpt"/>
</dbReference>
<evidence type="ECO:0000256" key="14">
    <source>
        <dbReference type="ARBA" id="ARBA00049638"/>
    </source>
</evidence>
<keyword evidence="10" id="KW-0675">Receptor</keyword>
<dbReference type="Pfam" id="PF00060">
    <property type="entry name" value="Lig_chan"/>
    <property type="match status" value="1"/>
</dbReference>
<evidence type="ECO:0000256" key="9">
    <source>
        <dbReference type="ARBA" id="ARBA00023136"/>
    </source>
</evidence>
<dbReference type="FunFam" id="3.40.190.10:FF:000195">
    <property type="entry name" value="Glutamate receptor 2.7"/>
    <property type="match status" value="1"/>
</dbReference>
<dbReference type="CDD" id="cd19990">
    <property type="entry name" value="PBP1_GABAb_receptor_plant"/>
    <property type="match status" value="1"/>
</dbReference>
<dbReference type="InterPro" id="IPR019594">
    <property type="entry name" value="Glu/Gly-bd"/>
</dbReference>
<dbReference type="AlphaFoldDB" id="A0A5J5A659"/>
<dbReference type="Proteomes" id="UP000325577">
    <property type="component" value="Linkage Group LG3"/>
</dbReference>
<evidence type="ECO:0000256" key="2">
    <source>
        <dbReference type="ARBA" id="ARBA00008685"/>
    </source>
</evidence>
<dbReference type="CDD" id="cd13686">
    <property type="entry name" value="GluR_Plant"/>
    <property type="match status" value="1"/>
</dbReference>
<feature type="domain" description="Ionotropic glutamate receptor C-terminal" evidence="19">
    <location>
        <begin position="457"/>
        <end position="809"/>
    </location>
</feature>
<keyword evidence="9 17" id="KW-0472">Membrane</keyword>
<dbReference type="FunFam" id="1.10.287.70:FF:000037">
    <property type="entry name" value="Glutamate receptor"/>
    <property type="match status" value="1"/>
</dbReference>
<name>A0A5J5A659_9ASTE</name>
<dbReference type="InterPro" id="IPR028082">
    <property type="entry name" value="Peripla_BP_I"/>
</dbReference>
<dbReference type="SUPFAM" id="SSF53850">
    <property type="entry name" value="Periplasmic binding protein-like II"/>
    <property type="match status" value="1"/>
</dbReference>
<dbReference type="Gene3D" id="1.10.287.70">
    <property type="match status" value="1"/>
</dbReference>
<evidence type="ECO:0000256" key="11">
    <source>
        <dbReference type="ARBA" id="ARBA00023180"/>
    </source>
</evidence>
<feature type="signal peptide" evidence="18">
    <location>
        <begin position="1"/>
        <end position="29"/>
    </location>
</feature>
<comment type="subunit">
    <text evidence="3">May form heteromers.</text>
</comment>
<evidence type="ECO:0000256" key="10">
    <source>
        <dbReference type="ARBA" id="ARBA00023170"/>
    </source>
</evidence>
<feature type="transmembrane region" description="Helical" evidence="17">
    <location>
        <begin position="646"/>
        <end position="665"/>
    </location>
</feature>
<keyword evidence="13" id="KW-0407">Ion channel</keyword>
<dbReference type="InterPro" id="IPR017103">
    <property type="entry name" value="Iontropic_Glu_rcpt_pln"/>
</dbReference>
<dbReference type="PANTHER" id="PTHR34836:SF1">
    <property type="entry name" value="OS09G0428600 PROTEIN"/>
    <property type="match status" value="1"/>
</dbReference>
<feature type="disulfide bond" evidence="15">
    <location>
        <begin position="757"/>
        <end position="813"/>
    </location>
</feature>
<dbReference type="Pfam" id="PF01094">
    <property type="entry name" value="ANF_receptor"/>
    <property type="match status" value="1"/>
</dbReference>
<sequence>MRRKPTELIIFSIFFFLSLKIFFGEMATAQNTTIPVNVGVVLDIDKWVGKMGLSCISMALQDFYASHGYYKTRLVLHTRDSKEDVIGAAAAALDLLKNVQVEAIIGPATSTQADFVINLGGKAQVPIISFSATSPSLSSIRSPYFIRATHNDSSQVKAISAIIQAYGWREVVPIYVDNELGEGILPFLSDALQEIDTRIPYRSIISPSATDDQIATELYKLMTMQTRVFIVHMLPSLSSKLFTKAKEVGMMSEGYVWIITYGITDLLSSLDASIIDSMQGVLGVKPHVPRTKEHENFRVRWKRKFQQDNPTELNAELNIFGLWAYDAATALAMAIEKLGATSIGGYGKTNISGNSTDLESFGISQSGPKLRQSLLSTTFRGLSGDFHIIDGQLQSSTYQIVNVIGNGGRGIGFWTEANGIVRELNSTNSKANLGAIIWPGDTTSPPKGWMIPTNGKKLRVGVPVKNGFSKFVKTTWNSDTNTTKVTGYCIDVFDAVMAALPYVVLYEYIPFATADDHAKMNGTYDELVYQVFLGKLDAVVGDITILANRTQYVDFTFPYTESGVSMIAPIKDNKSKTAWVFLKPLTWELWVTSFCSFVFIGFVIWVLEHRINEDFRGPPSHQLGLIFWFSFSTMVFAHREKVVSNLARFVVIIWVFVVLILTQSYTASLTSMLTVQQLQPTVTDVNELVNKGEYVGYQDGSFVQGLLKQKKFDEHKLVPYNSPEECDELLSKGSGNGGIAAAFDEIPYMKLFLGRYCSKYTMVEPTYKADGFGFVFPKGSPLGLDVSRAVLNVTEGDTMVNIGRAWFGKQSTCPDPSSLVSSNSLGVGSFWGLFLIAGVASFSALLISTALFLYEHRHVLSRFDPNVSIWRKFVVMARHFDQKDLSSHTFKKSEWRGTSMHAVEPSPNITNCPPPSTSSFSLHASPNTNGTSSPSSFSNHSDANFFRDQQATLSPPPNGQTPQEIVPPIELSNPNQDRPGALEFVDENP</sequence>
<feature type="transmembrane region" description="Helical" evidence="17">
    <location>
        <begin position="830"/>
        <end position="854"/>
    </location>
</feature>
<evidence type="ECO:0000259" key="19">
    <source>
        <dbReference type="SMART" id="SM00079"/>
    </source>
</evidence>
<feature type="chain" id="PRO_5023853269" description="Ionotropic glutamate receptor C-terminal domain-containing protein" evidence="18">
    <location>
        <begin position="30"/>
        <end position="989"/>
    </location>
</feature>
<keyword evidence="8" id="KW-0406">Ion transport</keyword>
<protein>
    <recommendedName>
        <fullName evidence="19">Ionotropic glutamate receptor C-terminal domain-containing protein</fullName>
    </recommendedName>
</protein>
<comment type="subcellular location">
    <subcellularLocation>
        <location evidence="1">Membrane</location>
        <topology evidence="1">Multi-pass membrane protein</topology>
    </subcellularLocation>
</comment>
<evidence type="ECO:0000256" key="5">
    <source>
        <dbReference type="ARBA" id="ARBA00022692"/>
    </source>
</evidence>
<evidence type="ECO:0000256" key="7">
    <source>
        <dbReference type="ARBA" id="ARBA00022989"/>
    </source>
</evidence>
<dbReference type="FunFam" id="3.40.50.2300:FF:000195">
    <property type="entry name" value="Glutamate receptor"/>
    <property type="match status" value="1"/>
</dbReference>
<dbReference type="InterPro" id="IPR044440">
    <property type="entry name" value="GABAb_receptor_plant_PBP1"/>
</dbReference>
<dbReference type="Gene3D" id="3.40.50.2300">
    <property type="match status" value="3"/>
</dbReference>
<keyword evidence="11" id="KW-0325">Glycoprotein</keyword>
<dbReference type="InterPro" id="IPR001320">
    <property type="entry name" value="Iontro_rcpt_C"/>
</dbReference>
<evidence type="ECO:0000313" key="21">
    <source>
        <dbReference type="Proteomes" id="UP000325577"/>
    </source>
</evidence>
<dbReference type="FunFam" id="3.40.50.2300:FF:000169">
    <property type="entry name" value="Glutamate receptor"/>
    <property type="match status" value="1"/>
</dbReference>
<accession>A0A5J5A659</accession>
<evidence type="ECO:0000256" key="6">
    <source>
        <dbReference type="ARBA" id="ARBA00022729"/>
    </source>
</evidence>
<comment type="similarity">
    <text evidence="2">Belongs to the glutamate-gated ion channel (TC 1.A.10.1) family.</text>
</comment>
<comment type="function">
    <text evidence="14">Glutamate-gated receptor that probably acts as a non-selective cation channel. May be involved in light-signal transduction and calcium homeostasis via the regulation of calcium influx into cells.</text>
</comment>
<gene>
    <name evidence="20" type="ORF">F0562_007549</name>
</gene>